<proteinExistence type="predicted"/>
<evidence type="ECO:0000256" key="6">
    <source>
        <dbReference type="SAM" id="Phobius"/>
    </source>
</evidence>
<feature type="transmembrane region" description="Helical" evidence="6">
    <location>
        <begin position="286"/>
        <end position="309"/>
    </location>
</feature>
<dbReference type="GO" id="GO:0005886">
    <property type="term" value="C:plasma membrane"/>
    <property type="evidence" value="ECO:0007669"/>
    <property type="project" value="UniProtKB-SubCell"/>
</dbReference>
<feature type="transmembrane region" description="Helical" evidence="6">
    <location>
        <begin position="193"/>
        <end position="212"/>
    </location>
</feature>
<organism evidence="7 8">
    <name type="scientific">Candidatus Dojkabacteria bacterium</name>
    <dbReference type="NCBI Taxonomy" id="2099670"/>
    <lineage>
        <taxon>Bacteria</taxon>
        <taxon>Candidatus Dojkabacteria</taxon>
    </lineage>
</organism>
<keyword evidence="3 6" id="KW-0812">Transmembrane</keyword>
<gene>
    <name evidence="7" type="ORF">KC685_04475</name>
</gene>
<feature type="transmembrane region" description="Helical" evidence="6">
    <location>
        <begin position="34"/>
        <end position="57"/>
    </location>
</feature>
<comment type="subcellular location">
    <subcellularLocation>
        <location evidence="1">Cell membrane</location>
        <topology evidence="1">Multi-pass membrane protein</topology>
    </subcellularLocation>
</comment>
<evidence type="ECO:0000313" key="7">
    <source>
        <dbReference type="EMBL" id="MCA9377148.1"/>
    </source>
</evidence>
<dbReference type="PANTHER" id="PTHR42770">
    <property type="entry name" value="AMINO ACID TRANSPORTER-RELATED"/>
    <property type="match status" value="1"/>
</dbReference>
<feature type="transmembrane region" description="Helical" evidence="6">
    <location>
        <begin position="149"/>
        <end position="170"/>
    </location>
</feature>
<dbReference type="Gene3D" id="1.20.1740.10">
    <property type="entry name" value="Amino acid/polyamine transporter I"/>
    <property type="match status" value="1"/>
</dbReference>
<dbReference type="Proteomes" id="UP000741282">
    <property type="component" value="Unassembled WGS sequence"/>
</dbReference>
<reference evidence="7" key="2">
    <citation type="journal article" date="2021" name="Microbiome">
        <title>Successional dynamics and alternative stable states in a saline activated sludge microbial community over 9 years.</title>
        <authorList>
            <person name="Wang Y."/>
            <person name="Ye J."/>
            <person name="Ju F."/>
            <person name="Liu L."/>
            <person name="Boyd J.A."/>
            <person name="Deng Y."/>
            <person name="Parks D.H."/>
            <person name="Jiang X."/>
            <person name="Yin X."/>
            <person name="Woodcroft B.J."/>
            <person name="Tyson G.W."/>
            <person name="Hugenholtz P."/>
            <person name="Polz M.F."/>
            <person name="Zhang T."/>
        </authorList>
    </citation>
    <scope>NUCLEOTIDE SEQUENCE</scope>
    <source>
        <strain evidence="7">HKST-UBA17</strain>
    </source>
</reference>
<feature type="transmembrane region" description="Helical" evidence="6">
    <location>
        <begin position="353"/>
        <end position="374"/>
    </location>
</feature>
<feature type="transmembrane region" description="Helical" evidence="6">
    <location>
        <begin position="112"/>
        <end position="137"/>
    </location>
</feature>
<accession>A0A955KXI7</accession>
<feature type="transmembrane region" description="Helical" evidence="6">
    <location>
        <begin position="386"/>
        <end position="408"/>
    </location>
</feature>
<evidence type="ECO:0000256" key="1">
    <source>
        <dbReference type="ARBA" id="ARBA00004651"/>
    </source>
</evidence>
<dbReference type="EMBL" id="JAGQLN010000020">
    <property type="protein sequence ID" value="MCA9377148.1"/>
    <property type="molecule type" value="Genomic_DNA"/>
</dbReference>
<evidence type="ECO:0000256" key="2">
    <source>
        <dbReference type="ARBA" id="ARBA00022475"/>
    </source>
</evidence>
<evidence type="ECO:0000256" key="5">
    <source>
        <dbReference type="ARBA" id="ARBA00023136"/>
    </source>
</evidence>
<name>A0A955KXI7_9BACT</name>
<feature type="transmembrane region" description="Helical" evidence="6">
    <location>
        <begin position="85"/>
        <end position="106"/>
    </location>
</feature>
<reference evidence="7" key="1">
    <citation type="submission" date="2020-04" db="EMBL/GenBank/DDBJ databases">
        <authorList>
            <person name="Zhang T."/>
        </authorList>
    </citation>
    <scope>NUCLEOTIDE SEQUENCE</scope>
    <source>
        <strain evidence="7">HKST-UBA17</strain>
    </source>
</reference>
<keyword evidence="2" id="KW-1003">Cell membrane</keyword>
<evidence type="ECO:0000256" key="4">
    <source>
        <dbReference type="ARBA" id="ARBA00022989"/>
    </source>
</evidence>
<dbReference type="PANTHER" id="PTHR42770:SF11">
    <property type="entry name" value="INNER MEMBRANE TRANSPORT PROTEIN YBAT"/>
    <property type="match status" value="1"/>
</dbReference>
<sequence length="579" mass="63587">MGSNQDHHTKLGEFFATSICGNDILSSVLYVSGIAAVFTGVFAPVVLLLVVGVLYLYKAVYTEAVEALPVNGGAYNCLLNASSKMFASVAGVMTILSYIATAVISAKVAIEYLHSIVSVPVIPATIVLLLVFALLVISGMKDSAKVASGIFIFHLITLATFIVFGILYFLNNGIGEFMANYSETLSTITENGGLLPTLFFGFSASLLGVSGFESSANFVEDQKKGVFRKTLRNMLVGVAIFNPLIGLLVLNTLPMETIVISKDFLLADAALSLGGDMLKMLIVTDAFLVLSGAVLTAFVGVSGLMYRMAADNCLPGLFTKVNKKGANPRIVIFFFVLCSSILVLTGGDLLSLAGVYTISFLGVMTLFAFGNLLLKRSRPRLARTYRAPVIYAVLAGSATAAGIVGNIMIDMNNLIFFLTYFIPTLLVVFFYIYQEYSLNFLLSVTRRFKKINEYLYRRFDDAIDGNYLIFVKSAKKLFYALDYLNKNEIGRNLYVVVCQKDLSDKNYQEVKDMLEMIEKSGLYEQYVIKLIHRQADFDPETVAEISHELEIPANRILIGSIKEHHTFSYDELGGVRIIF</sequence>
<keyword evidence="5 6" id="KW-0472">Membrane</keyword>
<dbReference type="GO" id="GO:0022857">
    <property type="term" value="F:transmembrane transporter activity"/>
    <property type="evidence" value="ECO:0007669"/>
    <property type="project" value="InterPro"/>
</dbReference>
<dbReference type="InterPro" id="IPR050367">
    <property type="entry name" value="APC_superfamily"/>
</dbReference>
<feature type="transmembrane region" description="Helical" evidence="6">
    <location>
        <begin position="330"/>
        <end position="347"/>
    </location>
</feature>
<protein>
    <submittedName>
        <fullName evidence="7">APC family permease</fullName>
    </submittedName>
</protein>
<keyword evidence="4 6" id="KW-1133">Transmembrane helix</keyword>
<evidence type="ECO:0000313" key="8">
    <source>
        <dbReference type="Proteomes" id="UP000741282"/>
    </source>
</evidence>
<feature type="transmembrane region" description="Helical" evidence="6">
    <location>
        <begin position="414"/>
        <end position="433"/>
    </location>
</feature>
<dbReference type="InterPro" id="IPR002293">
    <property type="entry name" value="AA/rel_permease1"/>
</dbReference>
<feature type="transmembrane region" description="Helical" evidence="6">
    <location>
        <begin position="233"/>
        <end position="253"/>
    </location>
</feature>
<comment type="caution">
    <text evidence="7">The sequence shown here is derived from an EMBL/GenBank/DDBJ whole genome shotgun (WGS) entry which is preliminary data.</text>
</comment>
<dbReference type="Pfam" id="PF13520">
    <property type="entry name" value="AA_permease_2"/>
    <property type="match status" value="1"/>
</dbReference>
<dbReference type="AlphaFoldDB" id="A0A955KXI7"/>
<evidence type="ECO:0000256" key="3">
    <source>
        <dbReference type="ARBA" id="ARBA00022692"/>
    </source>
</evidence>